<dbReference type="AlphaFoldDB" id="A0A409WZN6"/>
<dbReference type="InParanoid" id="A0A409WZN6"/>
<feature type="transmembrane region" description="Helical" evidence="1">
    <location>
        <begin position="87"/>
        <end position="109"/>
    </location>
</feature>
<organism evidence="2 3">
    <name type="scientific">Psilocybe cyanescens</name>
    <dbReference type="NCBI Taxonomy" id="93625"/>
    <lineage>
        <taxon>Eukaryota</taxon>
        <taxon>Fungi</taxon>
        <taxon>Dikarya</taxon>
        <taxon>Basidiomycota</taxon>
        <taxon>Agaricomycotina</taxon>
        <taxon>Agaricomycetes</taxon>
        <taxon>Agaricomycetidae</taxon>
        <taxon>Agaricales</taxon>
        <taxon>Agaricineae</taxon>
        <taxon>Strophariaceae</taxon>
        <taxon>Psilocybe</taxon>
    </lineage>
</organism>
<comment type="caution">
    <text evidence="2">The sequence shown here is derived from an EMBL/GenBank/DDBJ whole genome shotgun (WGS) entry which is preliminary data.</text>
</comment>
<reference evidence="2 3" key="1">
    <citation type="journal article" date="2018" name="Evol. Lett.">
        <title>Horizontal gene cluster transfer increased hallucinogenic mushroom diversity.</title>
        <authorList>
            <person name="Reynolds H.T."/>
            <person name="Vijayakumar V."/>
            <person name="Gluck-Thaler E."/>
            <person name="Korotkin H.B."/>
            <person name="Matheny P.B."/>
            <person name="Slot J.C."/>
        </authorList>
    </citation>
    <scope>NUCLEOTIDE SEQUENCE [LARGE SCALE GENOMIC DNA]</scope>
    <source>
        <strain evidence="2 3">2631</strain>
    </source>
</reference>
<accession>A0A409WZN6</accession>
<keyword evidence="1" id="KW-1133">Transmembrane helix</keyword>
<dbReference type="OrthoDB" id="3053835at2759"/>
<evidence type="ECO:0000256" key="1">
    <source>
        <dbReference type="SAM" id="Phobius"/>
    </source>
</evidence>
<feature type="transmembrane region" description="Helical" evidence="1">
    <location>
        <begin position="46"/>
        <end position="75"/>
    </location>
</feature>
<evidence type="ECO:0000313" key="3">
    <source>
        <dbReference type="Proteomes" id="UP000283269"/>
    </source>
</evidence>
<sequence length="139" mass="15926">MEFLWSKLVFISPILQVPKLSLTDCPHYLGLYHLAFASKHKPLLRAIVYGIFALETIQIVMGTRTICVIFVTSFLTLLSPDNIHDQWFSVIIISGLAKYAAGVIVSIRLDWVLFHLHMVWLTTLQAFSDPINLNYSDRY</sequence>
<proteinExistence type="predicted"/>
<keyword evidence="3" id="KW-1185">Reference proteome</keyword>
<name>A0A409WZN6_PSICY</name>
<gene>
    <name evidence="2" type="ORF">CVT25_000540</name>
</gene>
<dbReference type="Proteomes" id="UP000283269">
    <property type="component" value="Unassembled WGS sequence"/>
</dbReference>
<keyword evidence="1" id="KW-0472">Membrane</keyword>
<dbReference type="EMBL" id="NHYD01002942">
    <property type="protein sequence ID" value="PPQ83994.1"/>
    <property type="molecule type" value="Genomic_DNA"/>
</dbReference>
<protein>
    <submittedName>
        <fullName evidence="2">Uncharacterized protein</fullName>
    </submittedName>
</protein>
<keyword evidence="1" id="KW-0812">Transmembrane</keyword>
<evidence type="ECO:0000313" key="2">
    <source>
        <dbReference type="EMBL" id="PPQ83994.1"/>
    </source>
</evidence>